<dbReference type="KEGG" id="pkc:PKB_5046"/>
<organism evidence="1 2">
    <name type="scientific">Pseudomonas knackmussii (strain DSM 6978 / CCUG 54928 / LMG 23759 / B13)</name>
    <dbReference type="NCBI Taxonomy" id="1301098"/>
    <lineage>
        <taxon>Bacteria</taxon>
        <taxon>Pseudomonadati</taxon>
        <taxon>Pseudomonadota</taxon>
        <taxon>Gammaproteobacteria</taxon>
        <taxon>Pseudomonadales</taxon>
        <taxon>Pseudomonadaceae</taxon>
        <taxon>Pseudomonas</taxon>
    </lineage>
</organism>
<dbReference type="HOGENOM" id="CLU_177781_0_0_6"/>
<proteinExistence type="predicted"/>
<dbReference type="PATRIC" id="fig|1301098.3.peg.5018"/>
<sequence length="78" mass="9074">MDRVELTRHEFDLFNHARQDFNDLHVLLMEAVIPALGGGGHPVVSEIHDLFERVILHTGNFLFKYSQQIGQAYRERDL</sequence>
<dbReference type="STRING" id="1301098.PKB_5046"/>
<protein>
    <submittedName>
        <fullName evidence="1">Uncharacterized protein</fullName>
    </submittedName>
</protein>
<evidence type="ECO:0000313" key="2">
    <source>
        <dbReference type="Proteomes" id="UP000025241"/>
    </source>
</evidence>
<evidence type="ECO:0000313" key="1">
    <source>
        <dbReference type="EMBL" id="CDF86359.1"/>
    </source>
</evidence>
<reference evidence="1 2" key="1">
    <citation type="submission" date="2013-03" db="EMBL/GenBank/DDBJ databases">
        <authorList>
            <person name="Linke B."/>
        </authorList>
    </citation>
    <scope>NUCLEOTIDE SEQUENCE [LARGE SCALE GENOMIC DNA]</scope>
    <source>
        <strain evidence="1 2">B13</strain>
    </source>
</reference>
<name>A0A024HNW9_PSEKB</name>
<dbReference type="Proteomes" id="UP000025241">
    <property type="component" value="Chromosome I"/>
</dbReference>
<reference evidence="1 2" key="2">
    <citation type="submission" date="2014-05" db="EMBL/GenBank/DDBJ databases">
        <title>Genome sequence of the 3-chlorobenzoate degrading bacterium Pseudomonas knackmussii B13 shows multiple evidence for horizontal gene transfer.</title>
        <authorList>
            <person name="Miyazaki R."/>
            <person name="Bertelli C."/>
            <person name="Falquet L."/>
            <person name="Robinson-Rechavi M."/>
            <person name="Gharib W."/>
            <person name="Roy S."/>
            <person name="Van der Meer J.R."/>
        </authorList>
    </citation>
    <scope>NUCLEOTIDE SEQUENCE [LARGE SCALE GENOMIC DNA]</scope>
    <source>
        <strain evidence="1 2">B13</strain>
    </source>
</reference>
<accession>A0A024HNW9</accession>
<dbReference type="EMBL" id="HG322950">
    <property type="protein sequence ID" value="CDF86359.1"/>
    <property type="molecule type" value="Genomic_DNA"/>
</dbReference>
<dbReference type="AlphaFoldDB" id="A0A024HNW9"/>
<keyword evidence="2" id="KW-1185">Reference proteome</keyword>
<gene>
    <name evidence="1" type="ORF">PKB_5046</name>
</gene>